<dbReference type="PANTHER" id="PTHR31973:SF187">
    <property type="entry name" value="MUTATOR TRANSPOSASE MUDRA PROTEIN"/>
    <property type="match status" value="1"/>
</dbReference>
<evidence type="ECO:0000313" key="3">
    <source>
        <dbReference type="Proteomes" id="UP000593576"/>
    </source>
</evidence>
<reference evidence="2 3" key="1">
    <citation type="journal article" date="2019" name="Genome Biol. Evol.">
        <title>Insights into the evolution of the New World diploid cottons (Gossypium, subgenus Houzingenia) based on genome sequencing.</title>
        <authorList>
            <person name="Grover C.E."/>
            <person name="Arick M.A. 2nd"/>
            <person name="Thrash A."/>
            <person name="Conover J.L."/>
            <person name="Sanders W.S."/>
            <person name="Peterson D.G."/>
            <person name="Frelichowski J.E."/>
            <person name="Scheffler J.A."/>
            <person name="Scheffler B.E."/>
            <person name="Wendel J.F."/>
        </authorList>
    </citation>
    <scope>NUCLEOTIDE SEQUENCE [LARGE SCALE GENOMIC DNA]</scope>
    <source>
        <strain evidence="2">1</strain>
        <tissue evidence="2">Leaf</tissue>
    </source>
</reference>
<proteinExistence type="predicted"/>
<dbReference type="Pfam" id="PF10551">
    <property type="entry name" value="MULE"/>
    <property type="match status" value="1"/>
</dbReference>
<evidence type="ECO:0000313" key="2">
    <source>
        <dbReference type="EMBL" id="MBA0866224.1"/>
    </source>
</evidence>
<dbReference type="Proteomes" id="UP000593576">
    <property type="component" value="Unassembled WGS sequence"/>
</dbReference>
<evidence type="ECO:0000259" key="1">
    <source>
        <dbReference type="Pfam" id="PF10551"/>
    </source>
</evidence>
<comment type="caution">
    <text evidence="2">The sequence shown here is derived from an EMBL/GenBank/DDBJ whole genome shotgun (WGS) entry which is preliminary data.</text>
</comment>
<accession>A0A7J9M5G8</accession>
<dbReference type="InterPro" id="IPR018289">
    <property type="entry name" value="MULE_transposase_dom"/>
</dbReference>
<organism evidence="2 3">
    <name type="scientific">Gossypium schwendimanii</name>
    <name type="common">Cotton</name>
    <dbReference type="NCBI Taxonomy" id="34291"/>
    <lineage>
        <taxon>Eukaryota</taxon>
        <taxon>Viridiplantae</taxon>
        <taxon>Streptophyta</taxon>
        <taxon>Embryophyta</taxon>
        <taxon>Tracheophyta</taxon>
        <taxon>Spermatophyta</taxon>
        <taxon>Magnoliopsida</taxon>
        <taxon>eudicotyledons</taxon>
        <taxon>Gunneridae</taxon>
        <taxon>Pentapetalae</taxon>
        <taxon>rosids</taxon>
        <taxon>malvids</taxon>
        <taxon>Malvales</taxon>
        <taxon>Malvaceae</taxon>
        <taxon>Malvoideae</taxon>
        <taxon>Gossypium</taxon>
    </lineage>
</organism>
<name>A0A7J9M5G8_GOSSC</name>
<gene>
    <name evidence="2" type="ORF">Goshw_019047</name>
</gene>
<dbReference type="EMBL" id="JABFAF010000009">
    <property type="protein sequence ID" value="MBA0866224.1"/>
    <property type="molecule type" value="Genomic_DNA"/>
</dbReference>
<protein>
    <recommendedName>
        <fullName evidence="1">MULE transposase domain-containing protein</fullName>
    </recommendedName>
</protein>
<dbReference type="PANTHER" id="PTHR31973">
    <property type="entry name" value="POLYPROTEIN, PUTATIVE-RELATED"/>
    <property type="match status" value="1"/>
</dbReference>
<feature type="domain" description="MULE transposase" evidence="1">
    <location>
        <begin position="26"/>
        <end position="106"/>
    </location>
</feature>
<keyword evidence="3" id="KW-1185">Reference proteome</keyword>
<dbReference type="OrthoDB" id="1000359at2759"/>
<dbReference type="AlphaFoldDB" id="A0A7J9M5G8"/>
<sequence>MLGRIIKMAVQRVTADSVPHFKRLLIGLDGCFLKGSFKSEFLTTVGRDANSQMFPIAWAVVEMECTDSRAWFLSLLSIDLGLEDGYVYIIISDQQKIVKCTTKREWEDICSALEKKGKDAYDNLMKKSPKMWTRAFLGTTCKLNIVDNNLCEAFNSSIVEAQFKRIIRMLEDIRTKMTLG</sequence>